<protein>
    <submittedName>
        <fullName evidence="1">Uncharacterized protein</fullName>
    </submittedName>
</protein>
<dbReference type="EMBL" id="CM000642">
    <property type="protein sequence ID" value="EED92391.1"/>
    <property type="molecule type" value="Genomic_DNA"/>
</dbReference>
<keyword evidence="2" id="KW-1185">Reference proteome</keyword>
<dbReference type="AlphaFoldDB" id="B8C2I6"/>
<dbReference type="RefSeq" id="XP_002290639.1">
    <property type="nucleotide sequence ID" value="XM_002290603.1"/>
</dbReference>
<dbReference type="HOGENOM" id="CLU_722610_0_0_1"/>
<sequence>MSFFVIGKKQEHKHYHHRTTSHASAIAVDRQLLEKGVFMKQNVINSILFFRQDNNAPTSARDMRNDFVMMMAILANKYDRMKSIPRFNDKRKCIWHPIYNLERSIDNAVSIDADFLSRKANNDNILLSHDDNGNSMPLWRVVLLSPNAVLIRIDHCICDGLSAATLLRDIGTKEGNAREVRLQLGDISPILKKIHELGDYRILSLPLKLLWMPYLWRAVSFLKANLNLPRDVPNPLRPLPGSTMPIPNASVGTVYLPSIEIELFKDISKTEASSLKQYHVFTQTCQAQQKRFRFQPMAPVEDIQYKELSVFQVLSYAGVMFFNITLDTRSATSAWLLRDSFTDAVDNVATWSGVRSKWSPELNALGSSVEWGGKNIVYCCREE</sequence>
<evidence type="ECO:0000313" key="2">
    <source>
        <dbReference type="Proteomes" id="UP000001449"/>
    </source>
</evidence>
<dbReference type="GeneID" id="7446445"/>
<reference evidence="1 2" key="2">
    <citation type="journal article" date="2008" name="Nature">
        <title>The Phaeodactylum genome reveals the evolutionary history of diatom genomes.</title>
        <authorList>
            <person name="Bowler C."/>
            <person name="Allen A.E."/>
            <person name="Badger J.H."/>
            <person name="Grimwood J."/>
            <person name="Jabbari K."/>
            <person name="Kuo A."/>
            <person name="Maheswari U."/>
            <person name="Martens C."/>
            <person name="Maumus F."/>
            <person name="Otillar R.P."/>
            <person name="Rayko E."/>
            <person name="Salamov A."/>
            <person name="Vandepoele K."/>
            <person name="Beszteri B."/>
            <person name="Gruber A."/>
            <person name="Heijde M."/>
            <person name="Katinka M."/>
            <person name="Mock T."/>
            <person name="Valentin K."/>
            <person name="Verret F."/>
            <person name="Berges J.A."/>
            <person name="Brownlee C."/>
            <person name="Cadoret J.P."/>
            <person name="Chiovitti A."/>
            <person name="Choi C.J."/>
            <person name="Coesel S."/>
            <person name="De Martino A."/>
            <person name="Detter J.C."/>
            <person name="Durkin C."/>
            <person name="Falciatore A."/>
            <person name="Fournet J."/>
            <person name="Haruta M."/>
            <person name="Huysman M.J."/>
            <person name="Jenkins B.D."/>
            <person name="Jiroutova K."/>
            <person name="Jorgensen R.E."/>
            <person name="Joubert Y."/>
            <person name="Kaplan A."/>
            <person name="Kroger N."/>
            <person name="Kroth P.G."/>
            <person name="La Roche J."/>
            <person name="Lindquist E."/>
            <person name="Lommer M."/>
            <person name="Martin-Jezequel V."/>
            <person name="Lopez P.J."/>
            <person name="Lucas S."/>
            <person name="Mangogna M."/>
            <person name="McGinnis K."/>
            <person name="Medlin L.K."/>
            <person name="Montsant A."/>
            <person name="Oudot-Le Secq M.P."/>
            <person name="Napoli C."/>
            <person name="Obornik M."/>
            <person name="Parker M.S."/>
            <person name="Petit J.L."/>
            <person name="Porcel B.M."/>
            <person name="Poulsen N."/>
            <person name="Robison M."/>
            <person name="Rychlewski L."/>
            <person name="Rynearson T.A."/>
            <person name="Schmutz J."/>
            <person name="Shapiro H."/>
            <person name="Siaut M."/>
            <person name="Stanley M."/>
            <person name="Sussman M.R."/>
            <person name="Taylor A.R."/>
            <person name="Vardi A."/>
            <person name="von Dassow P."/>
            <person name="Vyverman W."/>
            <person name="Willis A."/>
            <person name="Wyrwicz L.S."/>
            <person name="Rokhsar D.S."/>
            <person name="Weissenbach J."/>
            <person name="Armbrust E.V."/>
            <person name="Green B.R."/>
            <person name="Van de Peer Y."/>
            <person name="Grigoriev I.V."/>
        </authorList>
    </citation>
    <scope>NUCLEOTIDE SEQUENCE [LARGE SCALE GENOMIC DNA]</scope>
    <source>
        <strain evidence="1 2">CCMP1335</strain>
    </source>
</reference>
<dbReference type="Proteomes" id="UP000001449">
    <property type="component" value="Chromosome 5"/>
</dbReference>
<organism evidence="1 2">
    <name type="scientific">Thalassiosira pseudonana</name>
    <name type="common">Marine diatom</name>
    <name type="synonym">Cyclotella nana</name>
    <dbReference type="NCBI Taxonomy" id="35128"/>
    <lineage>
        <taxon>Eukaryota</taxon>
        <taxon>Sar</taxon>
        <taxon>Stramenopiles</taxon>
        <taxon>Ochrophyta</taxon>
        <taxon>Bacillariophyta</taxon>
        <taxon>Coscinodiscophyceae</taxon>
        <taxon>Thalassiosirophycidae</taxon>
        <taxon>Thalassiosirales</taxon>
        <taxon>Thalassiosiraceae</taxon>
        <taxon>Thalassiosira</taxon>
    </lineage>
</organism>
<accession>B8C2I6</accession>
<evidence type="ECO:0000313" key="1">
    <source>
        <dbReference type="EMBL" id="EED92391.1"/>
    </source>
</evidence>
<name>B8C2I6_THAPS</name>
<proteinExistence type="predicted"/>
<gene>
    <name evidence="1" type="ORF">THAPSDRAFT_5296</name>
</gene>
<dbReference type="KEGG" id="tps:THAPSDRAFT_5296"/>
<dbReference type="InParanoid" id="B8C2I6"/>
<reference evidence="1 2" key="1">
    <citation type="journal article" date="2004" name="Science">
        <title>The genome of the diatom Thalassiosira pseudonana: ecology, evolution, and metabolism.</title>
        <authorList>
            <person name="Armbrust E.V."/>
            <person name="Berges J.A."/>
            <person name="Bowler C."/>
            <person name="Green B.R."/>
            <person name="Martinez D."/>
            <person name="Putnam N.H."/>
            <person name="Zhou S."/>
            <person name="Allen A.E."/>
            <person name="Apt K.E."/>
            <person name="Bechner M."/>
            <person name="Brzezinski M.A."/>
            <person name="Chaal B.K."/>
            <person name="Chiovitti A."/>
            <person name="Davis A.K."/>
            <person name="Demarest M.S."/>
            <person name="Detter J.C."/>
            <person name="Glavina T."/>
            <person name="Goodstein D."/>
            <person name="Hadi M.Z."/>
            <person name="Hellsten U."/>
            <person name="Hildebrand M."/>
            <person name="Jenkins B.D."/>
            <person name="Jurka J."/>
            <person name="Kapitonov V.V."/>
            <person name="Kroger N."/>
            <person name="Lau W.W."/>
            <person name="Lane T.W."/>
            <person name="Larimer F.W."/>
            <person name="Lippmeier J.C."/>
            <person name="Lucas S."/>
            <person name="Medina M."/>
            <person name="Montsant A."/>
            <person name="Obornik M."/>
            <person name="Parker M.S."/>
            <person name="Palenik B."/>
            <person name="Pazour G.J."/>
            <person name="Richardson P.M."/>
            <person name="Rynearson T.A."/>
            <person name="Saito M.A."/>
            <person name="Schwartz D.C."/>
            <person name="Thamatrakoln K."/>
            <person name="Valentin K."/>
            <person name="Vardi A."/>
            <person name="Wilkerson F.P."/>
            <person name="Rokhsar D.S."/>
        </authorList>
    </citation>
    <scope>NUCLEOTIDE SEQUENCE [LARGE SCALE GENOMIC DNA]</scope>
    <source>
        <strain evidence="1 2">CCMP1335</strain>
    </source>
</reference>
<dbReference type="PaxDb" id="35128-Thaps5296"/>